<evidence type="ECO:0000313" key="3">
    <source>
        <dbReference type="Proteomes" id="UP000182544"/>
    </source>
</evidence>
<feature type="transmembrane region" description="Helical" evidence="1">
    <location>
        <begin position="38"/>
        <end position="60"/>
    </location>
</feature>
<organism evidence="2 3">
    <name type="scientific">Flaviramulus basaltis</name>
    <dbReference type="NCBI Taxonomy" id="369401"/>
    <lineage>
        <taxon>Bacteria</taxon>
        <taxon>Pseudomonadati</taxon>
        <taxon>Bacteroidota</taxon>
        <taxon>Flavobacteriia</taxon>
        <taxon>Flavobacteriales</taxon>
        <taxon>Flavobacteriaceae</taxon>
        <taxon>Flaviramulus</taxon>
    </lineage>
</organism>
<evidence type="ECO:0000256" key="1">
    <source>
        <dbReference type="SAM" id="Phobius"/>
    </source>
</evidence>
<feature type="transmembrane region" description="Helical" evidence="1">
    <location>
        <begin position="6"/>
        <end position="26"/>
    </location>
</feature>
<name>A0A1K2IR14_9FLAO</name>
<proteinExistence type="predicted"/>
<keyword evidence="3" id="KW-1185">Reference proteome</keyword>
<evidence type="ECO:0000313" key="2">
    <source>
        <dbReference type="EMBL" id="SFZ94881.1"/>
    </source>
</evidence>
<dbReference type="EMBL" id="FPKV01000005">
    <property type="protein sequence ID" value="SFZ94881.1"/>
    <property type="molecule type" value="Genomic_DNA"/>
</dbReference>
<protein>
    <submittedName>
        <fullName evidence="2">Uncharacterized protein</fullName>
    </submittedName>
</protein>
<dbReference type="AlphaFoldDB" id="A0A1K2IR14"/>
<sequence>MTFTELYNNLPLLGFILVVLYTLLGILRIKRLLRVPLLILIILMGIIPGIWFALPVFAVFELTMQIMRFIKPLLMDKSS</sequence>
<keyword evidence="1" id="KW-1133">Transmembrane helix</keyword>
<accession>A0A1K2IR14</accession>
<keyword evidence="1" id="KW-0812">Transmembrane</keyword>
<keyword evidence="1" id="KW-0472">Membrane</keyword>
<dbReference type="Proteomes" id="UP000182544">
    <property type="component" value="Unassembled WGS sequence"/>
</dbReference>
<gene>
    <name evidence="2" type="ORF">SAMN05428642_105152</name>
</gene>
<reference evidence="2 3" key="1">
    <citation type="submission" date="2016-10" db="EMBL/GenBank/DDBJ databases">
        <authorList>
            <person name="de Groot N.N."/>
        </authorList>
    </citation>
    <scope>NUCLEOTIDE SEQUENCE [LARGE SCALE GENOMIC DNA]</scope>
    <source>
        <strain evidence="2 3">DSM 18180</strain>
    </source>
</reference>